<sequence length="244" mass="27716">MESDLPDLTYEPSASDSAPLLPLYSRTSRTSEDDSRGSDLHNRLKLRQLQPADLAAVKSLCYSSFPIQYPECWFNEVVSSNSLISYGFFDSGRHLCALIVAEVKSIAQCNAEDRELVPYDPSVFVVYILSLAVDAAYRRMGLATRLLQHLFDIAVNLPPYPKAVFLHVLSTNYQAVKFYKANGFILHDTLLNYYRFDDGFGDGCTYVKYANGARPPRSMQEMCRYVTDAFAYPARVFYKMFVHD</sequence>
<comment type="similarity">
    <text evidence="6">Belongs to the acetyltransferase family. NAA60 subfamily.</text>
</comment>
<keyword evidence="14" id="KW-1185">Reference proteome</keyword>
<evidence type="ECO:0000313" key="14">
    <source>
        <dbReference type="Proteomes" id="UP000218231"/>
    </source>
</evidence>
<evidence type="ECO:0000256" key="10">
    <source>
        <dbReference type="ARBA" id="ARBA00048848"/>
    </source>
</evidence>
<dbReference type="GO" id="GO:0007059">
    <property type="term" value="P:chromosome segregation"/>
    <property type="evidence" value="ECO:0007669"/>
    <property type="project" value="UniProtKB-KW"/>
</dbReference>
<dbReference type="CDD" id="cd04301">
    <property type="entry name" value="NAT_SF"/>
    <property type="match status" value="1"/>
</dbReference>
<dbReference type="GO" id="GO:0004402">
    <property type="term" value="F:histone acetyltransferase activity"/>
    <property type="evidence" value="ECO:0007669"/>
    <property type="project" value="TreeGrafter"/>
</dbReference>
<dbReference type="Gene3D" id="3.40.630.30">
    <property type="match status" value="1"/>
</dbReference>
<comment type="catalytic activity">
    <reaction evidence="10">
        <text>N-terminal L-methionyl-[transmembrane protein] + acetyl-CoA = N-terminal N(alpha)-acetyl-L-methionyl-[transmembrane protein] + CoA + H(+)</text>
        <dbReference type="Rhea" id="RHEA:50604"/>
        <dbReference type="Rhea" id="RHEA-COMP:12745"/>
        <dbReference type="Rhea" id="RHEA-COMP:12746"/>
        <dbReference type="ChEBI" id="CHEBI:15378"/>
        <dbReference type="ChEBI" id="CHEBI:57287"/>
        <dbReference type="ChEBI" id="CHEBI:57288"/>
        <dbReference type="ChEBI" id="CHEBI:64731"/>
        <dbReference type="ChEBI" id="CHEBI:133414"/>
        <dbReference type="EC" id="2.3.1.259"/>
    </reaction>
</comment>
<dbReference type="EC" id="2.3.1.48" evidence="1"/>
<comment type="catalytic activity">
    <reaction evidence="9">
        <text>L-lysyl-[protein] + acetyl-CoA = N(6)-acetyl-L-lysyl-[protein] + CoA + H(+)</text>
        <dbReference type="Rhea" id="RHEA:45948"/>
        <dbReference type="Rhea" id="RHEA-COMP:9752"/>
        <dbReference type="Rhea" id="RHEA-COMP:10731"/>
        <dbReference type="ChEBI" id="CHEBI:15378"/>
        <dbReference type="ChEBI" id="CHEBI:29969"/>
        <dbReference type="ChEBI" id="CHEBI:57287"/>
        <dbReference type="ChEBI" id="CHEBI:57288"/>
        <dbReference type="ChEBI" id="CHEBI:61930"/>
        <dbReference type="EC" id="2.3.1.48"/>
    </reaction>
</comment>
<organism evidence="13 14">
    <name type="scientific">Diploscapter pachys</name>
    <dbReference type="NCBI Taxonomy" id="2018661"/>
    <lineage>
        <taxon>Eukaryota</taxon>
        <taxon>Metazoa</taxon>
        <taxon>Ecdysozoa</taxon>
        <taxon>Nematoda</taxon>
        <taxon>Chromadorea</taxon>
        <taxon>Rhabditida</taxon>
        <taxon>Rhabditina</taxon>
        <taxon>Rhabditomorpha</taxon>
        <taxon>Rhabditoidea</taxon>
        <taxon>Rhabditidae</taxon>
        <taxon>Diploscapter</taxon>
    </lineage>
</organism>
<evidence type="ECO:0000259" key="12">
    <source>
        <dbReference type="PROSITE" id="PS51186"/>
    </source>
</evidence>
<dbReference type="EMBL" id="LIAE01010353">
    <property type="protein sequence ID" value="PAV62653.1"/>
    <property type="molecule type" value="Genomic_DNA"/>
</dbReference>
<evidence type="ECO:0000256" key="8">
    <source>
        <dbReference type="ARBA" id="ARBA00026144"/>
    </source>
</evidence>
<evidence type="ECO:0000256" key="7">
    <source>
        <dbReference type="ARBA" id="ARBA00026111"/>
    </source>
</evidence>
<dbReference type="OrthoDB" id="47017at2759"/>
<evidence type="ECO:0000256" key="3">
    <source>
        <dbReference type="ARBA" id="ARBA00022829"/>
    </source>
</evidence>
<reference evidence="13 14" key="1">
    <citation type="journal article" date="2017" name="Curr. Biol.">
        <title>Genome architecture and evolution of a unichromosomal asexual nematode.</title>
        <authorList>
            <person name="Fradin H."/>
            <person name="Zegar C."/>
            <person name="Gutwein M."/>
            <person name="Lucas J."/>
            <person name="Kovtun M."/>
            <person name="Corcoran D."/>
            <person name="Baugh L.R."/>
            <person name="Kiontke K."/>
            <person name="Gunsalus K."/>
            <person name="Fitch D.H."/>
            <person name="Piano F."/>
        </authorList>
    </citation>
    <scope>NUCLEOTIDE SEQUENCE [LARGE SCALE GENOMIC DNA]</scope>
    <source>
        <strain evidence="13">PF1309</strain>
    </source>
</reference>
<feature type="domain" description="N-acetyltransferase" evidence="12">
    <location>
        <begin position="44"/>
        <end position="211"/>
    </location>
</feature>
<dbReference type="EC" id="2.3.1.259" evidence="7"/>
<dbReference type="PROSITE" id="PS51186">
    <property type="entry name" value="GNAT"/>
    <property type="match status" value="1"/>
</dbReference>
<evidence type="ECO:0000256" key="4">
    <source>
        <dbReference type="ARBA" id="ARBA00022853"/>
    </source>
</evidence>
<keyword evidence="3" id="KW-0159">Chromosome partition</keyword>
<keyword evidence="4" id="KW-0156">Chromatin regulator</keyword>
<dbReference type="EMBL" id="LIAE01010353">
    <property type="protein sequence ID" value="PAV62654.1"/>
    <property type="molecule type" value="Genomic_DNA"/>
</dbReference>
<dbReference type="InterPro" id="IPR045141">
    <property type="entry name" value="NAA60-like"/>
</dbReference>
<feature type="region of interest" description="Disordered" evidence="11">
    <location>
        <begin position="1"/>
        <end position="38"/>
    </location>
</feature>
<dbReference type="AlphaFoldDB" id="A0A2A2JLV1"/>
<gene>
    <name evidence="13" type="ORF">WR25_10439</name>
</gene>
<evidence type="ECO:0000256" key="11">
    <source>
        <dbReference type="SAM" id="MobiDB-lite"/>
    </source>
</evidence>
<dbReference type="GO" id="GO:0120518">
    <property type="term" value="F:protein N-terminal-methionine acetyltransferase activity"/>
    <property type="evidence" value="ECO:0007669"/>
    <property type="project" value="UniProtKB-EC"/>
</dbReference>
<keyword evidence="2" id="KW-0808">Transferase</keyword>
<feature type="compositionally biased region" description="Basic and acidic residues" evidence="11">
    <location>
        <begin position="29"/>
        <end position="38"/>
    </location>
</feature>
<dbReference type="PANTHER" id="PTHR14744:SF15">
    <property type="entry name" value="N-ALPHA-ACETYLTRANSFERASE 60"/>
    <property type="match status" value="1"/>
</dbReference>
<evidence type="ECO:0000256" key="2">
    <source>
        <dbReference type="ARBA" id="ARBA00022679"/>
    </source>
</evidence>
<dbReference type="Proteomes" id="UP000218231">
    <property type="component" value="Unassembled WGS sequence"/>
</dbReference>
<evidence type="ECO:0000313" key="13">
    <source>
        <dbReference type="EMBL" id="PAV62654.1"/>
    </source>
</evidence>
<evidence type="ECO:0000256" key="6">
    <source>
        <dbReference type="ARBA" id="ARBA00025774"/>
    </source>
</evidence>
<dbReference type="InterPro" id="IPR016181">
    <property type="entry name" value="Acyl_CoA_acyltransferase"/>
</dbReference>
<dbReference type="InterPro" id="IPR000182">
    <property type="entry name" value="GNAT_dom"/>
</dbReference>
<comment type="caution">
    <text evidence="13">The sequence shown here is derived from an EMBL/GenBank/DDBJ whole genome shotgun (WGS) entry which is preliminary data.</text>
</comment>
<evidence type="ECO:0000256" key="1">
    <source>
        <dbReference type="ARBA" id="ARBA00013184"/>
    </source>
</evidence>
<proteinExistence type="inferred from homology"/>
<accession>A0A2A2JLV1</accession>
<evidence type="ECO:0000256" key="5">
    <source>
        <dbReference type="ARBA" id="ARBA00023315"/>
    </source>
</evidence>
<dbReference type="GO" id="GO:0000139">
    <property type="term" value="C:Golgi membrane"/>
    <property type="evidence" value="ECO:0007669"/>
    <property type="project" value="TreeGrafter"/>
</dbReference>
<evidence type="ECO:0000256" key="9">
    <source>
        <dbReference type="ARBA" id="ARBA00048017"/>
    </source>
</evidence>
<protein>
    <recommendedName>
        <fullName evidence="8">N-alpha-acetyltransferase 60</fullName>
        <ecNumber evidence="7">2.3.1.259</ecNumber>
        <ecNumber evidence="1">2.3.1.48</ecNumber>
    </recommendedName>
</protein>
<keyword evidence="5" id="KW-0012">Acyltransferase</keyword>
<dbReference type="SUPFAM" id="SSF55729">
    <property type="entry name" value="Acyl-CoA N-acyltransferases (Nat)"/>
    <property type="match status" value="1"/>
</dbReference>
<dbReference type="Pfam" id="PF00583">
    <property type="entry name" value="Acetyltransf_1"/>
    <property type="match status" value="1"/>
</dbReference>
<dbReference type="STRING" id="2018661.A0A2A2JLV1"/>
<dbReference type="PANTHER" id="PTHR14744">
    <property type="entry name" value="N-ALPHA-ACETYLTRANSFERASE 60"/>
    <property type="match status" value="1"/>
</dbReference>
<name>A0A2A2JLV1_9BILA</name>